<sequence>MRDIQLVLEKWAGWASNNPGVDYSHIAAGFKGVISNKEAPRLSCTDNDGIIIDSVIAKLKAVRKDEELELIVMHYLYGVSKRGIAKKLKVSEGRVRQMMQVAEGFVDGCLAMIGVVLEMDSEVMGKQNTVDSEKVLVRYAKSMLV</sequence>
<name>A0A4R3NPD1_9GAMM</name>
<reference evidence="5 6" key="1">
    <citation type="submission" date="2019-03" db="EMBL/GenBank/DDBJ databases">
        <title>Genomic analyses of the natural microbiome of Caenorhabditis elegans.</title>
        <authorList>
            <person name="Samuel B."/>
        </authorList>
    </citation>
    <scope>NUCLEOTIDE SEQUENCE [LARGE SCALE GENOMIC DNA]</scope>
    <source>
        <strain evidence="5 6">JUb102</strain>
    </source>
</reference>
<dbReference type="SUPFAM" id="SSF88659">
    <property type="entry name" value="Sigma3 and sigma4 domains of RNA polymerase sigma factors"/>
    <property type="match status" value="1"/>
</dbReference>
<dbReference type="Proteomes" id="UP000295055">
    <property type="component" value="Unassembled WGS sequence"/>
</dbReference>
<dbReference type="InterPro" id="IPR010534">
    <property type="entry name" value="Phage_933W_GpQ"/>
</dbReference>
<dbReference type="GO" id="GO:0060567">
    <property type="term" value="P:negative regulation of termination of DNA-templated transcription"/>
    <property type="evidence" value="ECO:0007669"/>
    <property type="project" value="InterPro"/>
</dbReference>
<dbReference type="EMBL" id="SMAS01000002">
    <property type="protein sequence ID" value="TCT36576.1"/>
    <property type="molecule type" value="Genomic_DNA"/>
</dbReference>
<evidence type="ECO:0000313" key="6">
    <source>
        <dbReference type="Proteomes" id="UP000295055"/>
    </source>
</evidence>
<organism evidence="5 6">
    <name type="scientific">Providencia alcalifaciens</name>
    <dbReference type="NCBI Taxonomy" id="126385"/>
    <lineage>
        <taxon>Bacteria</taxon>
        <taxon>Pseudomonadati</taxon>
        <taxon>Pseudomonadota</taxon>
        <taxon>Gammaproteobacteria</taxon>
        <taxon>Enterobacterales</taxon>
        <taxon>Morganellaceae</taxon>
        <taxon>Providencia</taxon>
    </lineage>
</organism>
<protein>
    <submittedName>
        <fullName evidence="5">Antitermination protein Q</fullName>
    </submittedName>
</protein>
<evidence type="ECO:0000256" key="3">
    <source>
        <dbReference type="ARBA" id="ARBA00023125"/>
    </source>
</evidence>
<gene>
    <name evidence="5" type="ORF">EC835_10225</name>
</gene>
<dbReference type="InterPro" id="IPR013324">
    <property type="entry name" value="RNA_pol_sigma_r3/r4-like"/>
</dbReference>
<evidence type="ECO:0000256" key="2">
    <source>
        <dbReference type="ARBA" id="ARBA00023015"/>
    </source>
</evidence>
<accession>A0A4R3NPD1</accession>
<keyword evidence="4" id="KW-0804">Transcription</keyword>
<keyword evidence="3" id="KW-0238">DNA-binding</keyword>
<proteinExistence type="inferred from homology"/>
<dbReference type="Pfam" id="PF06530">
    <property type="entry name" value="Phage_antitermQ"/>
    <property type="match status" value="1"/>
</dbReference>
<evidence type="ECO:0000313" key="5">
    <source>
        <dbReference type="EMBL" id="TCT36576.1"/>
    </source>
</evidence>
<keyword evidence="2" id="KW-0805">Transcription regulation</keyword>
<dbReference type="RefSeq" id="WP_207910768.1">
    <property type="nucleotide sequence ID" value="NZ_SMAS01000002.1"/>
</dbReference>
<evidence type="ECO:0000256" key="4">
    <source>
        <dbReference type="ARBA" id="ARBA00023163"/>
    </source>
</evidence>
<evidence type="ECO:0000256" key="1">
    <source>
        <dbReference type="ARBA" id="ARBA00010234"/>
    </source>
</evidence>
<comment type="caution">
    <text evidence="5">The sequence shown here is derived from an EMBL/GenBank/DDBJ whole genome shotgun (WGS) entry which is preliminary data.</text>
</comment>
<dbReference type="GO" id="GO:0003677">
    <property type="term" value="F:DNA binding"/>
    <property type="evidence" value="ECO:0007669"/>
    <property type="project" value="UniProtKB-KW"/>
</dbReference>
<dbReference type="AlphaFoldDB" id="A0A4R3NPD1"/>
<comment type="similarity">
    <text evidence="1">Belongs to the phage antitermination Q type 1 family.</text>
</comment>